<reference evidence="6 7" key="1">
    <citation type="submission" date="2024-02" db="EMBL/GenBank/DDBJ databases">
        <title>Discinaceae phylogenomics.</title>
        <authorList>
            <person name="Dirks A.C."/>
            <person name="James T.Y."/>
        </authorList>
    </citation>
    <scope>NUCLEOTIDE SEQUENCE [LARGE SCALE GENOMIC DNA]</scope>
    <source>
        <strain evidence="6 7">ACD0624</strain>
    </source>
</reference>
<evidence type="ECO:0000313" key="7">
    <source>
        <dbReference type="Proteomes" id="UP001447188"/>
    </source>
</evidence>
<feature type="region of interest" description="Disordered" evidence="4">
    <location>
        <begin position="424"/>
        <end position="497"/>
    </location>
</feature>
<feature type="compositionally biased region" description="Basic residues" evidence="4">
    <location>
        <begin position="182"/>
        <end position="199"/>
    </location>
</feature>
<gene>
    <name evidence="6" type="ORF">Q9L58_006060</name>
</gene>
<dbReference type="Pfam" id="PF00628">
    <property type="entry name" value="PHD"/>
    <property type="match status" value="1"/>
</dbReference>
<dbReference type="InterPro" id="IPR028938">
    <property type="entry name" value="Rsf1-like"/>
</dbReference>
<feature type="compositionally biased region" description="Basic and acidic residues" evidence="4">
    <location>
        <begin position="584"/>
        <end position="594"/>
    </location>
</feature>
<feature type="region of interest" description="Disordered" evidence="4">
    <location>
        <begin position="564"/>
        <end position="594"/>
    </location>
</feature>
<name>A0ABR3GGE0_9PEZI</name>
<keyword evidence="1" id="KW-0479">Metal-binding</keyword>
<feature type="compositionally biased region" description="Polar residues" evidence="4">
    <location>
        <begin position="466"/>
        <end position="478"/>
    </location>
</feature>
<evidence type="ECO:0000256" key="3">
    <source>
        <dbReference type="ARBA" id="ARBA00022833"/>
    </source>
</evidence>
<evidence type="ECO:0000313" key="6">
    <source>
        <dbReference type="EMBL" id="KAL0635031.1"/>
    </source>
</evidence>
<evidence type="ECO:0000259" key="5">
    <source>
        <dbReference type="SMART" id="SM00249"/>
    </source>
</evidence>
<dbReference type="SMART" id="SM00249">
    <property type="entry name" value="PHD"/>
    <property type="match status" value="1"/>
</dbReference>
<feature type="region of interest" description="Disordered" evidence="4">
    <location>
        <begin position="1"/>
        <end position="23"/>
    </location>
</feature>
<dbReference type="Gene3D" id="3.30.40.10">
    <property type="entry name" value="Zinc/RING finger domain, C3HC4 (zinc finger)"/>
    <property type="match status" value="1"/>
</dbReference>
<dbReference type="SUPFAM" id="SSF57903">
    <property type="entry name" value="FYVE/PHD zinc finger"/>
    <property type="match status" value="1"/>
</dbReference>
<feature type="compositionally biased region" description="Polar residues" evidence="4">
    <location>
        <begin position="352"/>
        <end position="366"/>
    </location>
</feature>
<feature type="region of interest" description="Disordered" evidence="4">
    <location>
        <begin position="510"/>
        <end position="532"/>
    </location>
</feature>
<keyword evidence="3" id="KW-0862">Zinc</keyword>
<sequence>MTPKRKRGPTIEVTRDPTPPLPPSQLDQIRNMEEFASLGQYLFMFGIGALKLPDFGREELETELLAPQSALVEQIRLALIKMVTANPRLIMTQFDEQARRQFTKNKPDMNPFGEEENPRPFRDMDLLTKAFAELYAFSLADANIWETLILRKSSAGHENVYYILDDNRLYRRTAFKDLAGPPRKKAPPKQLKGRKRRRVSATAEESDEKTPIDGVGEGMKWSCVCITLREWEPFVAGLKGSKNEDESALYKYLDREVLPEIRRAEGLKQKKLIDLEKEQQKIEAVANRKRSSRIGEKMARRKEEEENAIEVRIKEDLLRKAQAGERKKYQEREARLVARERQNKERERRSQAQEIDSSAPSCGSSEDGSKIIACDKCDIWQHLACQNLPTSFTEGDFACERCRRREARQAAGGPRFTIKLRIGPRGKVSPVDQDGNASRDRQQINAQVGVQNVTSGHGDREFEDATMQNSTTNRSLPGSVQAKVNGVPNRGDAREGSAQASADFLLLMADPGHVTPNSSQQPGNGANPPNGYLNSVTVSTHGTAINVTPAFVPTDRLSSREKNLNLRPFMDNPNPITIGSPGKNDTHHYRETPR</sequence>
<feature type="compositionally biased region" description="Polar residues" evidence="4">
    <location>
        <begin position="443"/>
        <end position="455"/>
    </location>
</feature>
<dbReference type="InterPro" id="IPR001965">
    <property type="entry name" value="Znf_PHD"/>
</dbReference>
<dbReference type="PANTHER" id="PTHR14296">
    <property type="entry name" value="REMODELING AND SPACING FACTOR 1"/>
    <property type="match status" value="1"/>
</dbReference>
<organism evidence="6 7">
    <name type="scientific">Discina gigas</name>
    <dbReference type="NCBI Taxonomy" id="1032678"/>
    <lineage>
        <taxon>Eukaryota</taxon>
        <taxon>Fungi</taxon>
        <taxon>Dikarya</taxon>
        <taxon>Ascomycota</taxon>
        <taxon>Pezizomycotina</taxon>
        <taxon>Pezizomycetes</taxon>
        <taxon>Pezizales</taxon>
        <taxon>Discinaceae</taxon>
        <taxon>Discina</taxon>
    </lineage>
</organism>
<evidence type="ECO:0000256" key="1">
    <source>
        <dbReference type="ARBA" id="ARBA00022723"/>
    </source>
</evidence>
<dbReference type="InterPro" id="IPR011011">
    <property type="entry name" value="Znf_FYVE_PHD"/>
</dbReference>
<dbReference type="EMBL" id="JBBBZM010000079">
    <property type="protein sequence ID" value="KAL0635031.1"/>
    <property type="molecule type" value="Genomic_DNA"/>
</dbReference>
<keyword evidence="7" id="KW-1185">Reference proteome</keyword>
<accession>A0ABR3GGE0</accession>
<comment type="caution">
    <text evidence="6">The sequence shown here is derived from an EMBL/GenBank/DDBJ whole genome shotgun (WGS) entry which is preliminary data.</text>
</comment>
<dbReference type="Proteomes" id="UP001447188">
    <property type="component" value="Unassembled WGS sequence"/>
</dbReference>
<dbReference type="InterPro" id="IPR013083">
    <property type="entry name" value="Znf_RING/FYVE/PHD"/>
</dbReference>
<feature type="compositionally biased region" description="Polar residues" evidence="4">
    <location>
        <begin position="515"/>
        <end position="524"/>
    </location>
</feature>
<keyword evidence="2" id="KW-0863">Zinc-finger</keyword>
<evidence type="ECO:0000256" key="2">
    <source>
        <dbReference type="ARBA" id="ARBA00022771"/>
    </source>
</evidence>
<dbReference type="InterPro" id="IPR019787">
    <property type="entry name" value="Znf_PHD-finger"/>
</dbReference>
<proteinExistence type="predicted"/>
<feature type="region of interest" description="Disordered" evidence="4">
    <location>
        <begin position="329"/>
        <end position="367"/>
    </location>
</feature>
<feature type="domain" description="Zinc finger PHD-type" evidence="5">
    <location>
        <begin position="361"/>
        <end position="403"/>
    </location>
</feature>
<protein>
    <recommendedName>
        <fullName evidence="5">Zinc finger PHD-type domain-containing protein</fullName>
    </recommendedName>
</protein>
<dbReference type="PANTHER" id="PTHR14296:SF3">
    <property type="entry name" value="DIKAR, ISOFORM F"/>
    <property type="match status" value="1"/>
</dbReference>
<feature type="region of interest" description="Disordered" evidence="4">
    <location>
        <begin position="177"/>
        <end position="211"/>
    </location>
</feature>
<evidence type="ECO:0000256" key="4">
    <source>
        <dbReference type="SAM" id="MobiDB-lite"/>
    </source>
</evidence>
<feature type="compositionally biased region" description="Basic and acidic residues" evidence="4">
    <location>
        <begin position="329"/>
        <end position="351"/>
    </location>
</feature>